<dbReference type="PANTHER" id="PTHR10579">
    <property type="entry name" value="CALCIUM-ACTIVATED CHLORIDE CHANNEL REGULATOR"/>
    <property type="match status" value="1"/>
</dbReference>
<dbReference type="PROSITE" id="PS50234">
    <property type="entry name" value="VWFA"/>
    <property type="match status" value="1"/>
</dbReference>
<feature type="transmembrane region" description="Helical" evidence="2">
    <location>
        <begin position="443"/>
        <end position="464"/>
    </location>
</feature>
<comment type="caution">
    <text evidence="5">The sequence shown here is derived from an EMBL/GenBank/DDBJ whole genome shotgun (WGS) entry which is preliminary data.</text>
</comment>
<proteinExistence type="predicted"/>
<dbReference type="InterPro" id="IPR036465">
    <property type="entry name" value="vWFA_dom_sf"/>
</dbReference>
<evidence type="ECO:0000256" key="1">
    <source>
        <dbReference type="SAM" id="MobiDB-lite"/>
    </source>
</evidence>
<dbReference type="SMART" id="SM00327">
    <property type="entry name" value="VWA"/>
    <property type="match status" value="1"/>
</dbReference>
<feature type="domain" description="VWFA" evidence="4">
    <location>
        <begin position="41"/>
        <end position="223"/>
    </location>
</feature>
<feature type="chain" id="PRO_5030997192" evidence="3">
    <location>
        <begin position="31"/>
        <end position="506"/>
    </location>
</feature>
<keyword evidence="2" id="KW-0472">Membrane</keyword>
<sequence length="506" mass="54670">MSDFTRRAALLRGLLLTAMISLLCSSVALADAVVGRGLQPDLRLLIDISGSMKQSDPDNLRGPALELIVRLLPDGARAGVWVFGEEAEVLVPHGEVDAAWRDQARQAVAQIDNSGQRTNIPAALSAATYDIASMNPAYRSSVILLTDGKVDISSSPIRNAKAARALLMDTAPELGAIGIPVHTIALSDDADWSFLRALAASTTGIAEKAKNAGQLTEIFVQSLDMVAPAARVPLAGAEFVIDDSVEEFTALLFHKDSAAALGLIAPSAQVYQPSAQQAGVDWFLSDRFALVTVTAPEPGVWQLQAPRDARVRVTVIADLQLEVDPLPNSMPAQRMAELGIRLRNAGELITDPELLGLFDITVDISGPKGFNSRLDVSGQYAVPETGEYRVKVPGFVEPGRYQLLARVKGETLQRELPMYVEVIGDPSSIAFNTRPLDIPQTSLRGPILSLAAVVFLIAVISWLISRRRRRQRLRLWQQRFEAAQEGQHSPSVGSLKDLEGERSESP</sequence>
<name>A0A7W2TUG4_9GAMM</name>
<protein>
    <submittedName>
        <fullName evidence="5">VWA domain-containing protein</fullName>
    </submittedName>
</protein>
<dbReference type="Pfam" id="PF00092">
    <property type="entry name" value="VWA"/>
    <property type="match status" value="1"/>
</dbReference>
<keyword evidence="2" id="KW-1133">Transmembrane helix</keyword>
<gene>
    <name evidence="5" type="ORF">H2508_03105</name>
</gene>
<keyword evidence="2" id="KW-0812">Transmembrane</keyword>
<organism evidence="5 6">
    <name type="scientific">Sediminihaliea albiluteola</name>
    <dbReference type="NCBI Taxonomy" id="2758564"/>
    <lineage>
        <taxon>Bacteria</taxon>
        <taxon>Pseudomonadati</taxon>
        <taxon>Pseudomonadota</taxon>
        <taxon>Gammaproteobacteria</taxon>
        <taxon>Cellvibrionales</taxon>
        <taxon>Halieaceae</taxon>
        <taxon>Sediminihaliea</taxon>
    </lineage>
</organism>
<dbReference type="AlphaFoldDB" id="A0A7W2TUG4"/>
<dbReference type="InterPro" id="IPR002035">
    <property type="entry name" value="VWF_A"/>
</dbReference>
<dbReference type="Proteomes" id="UP000539350">
    <property type="component" value="Unassembled WGS sequence"/>
</dbReference>
<accession>A0A7W2TUG4</accession>
<dbReference type="SUPFAM" id="SSF53300">
    <property type="entry name" value="vWA-like"/>
    <property type="match status" value="1"/>
</dbReference>
<evidence type="ECO:0000256" key="3">
    <source>
        <dbReference type="SAM" id="SignalP"/>
    </source>
</evidence>
<dbReference type="CDD" id="cd00198">
    <property type="entry name" value="vWFA"/>
    <property type="match status" value="1"/>
</dbReference>
<dbReference type="EMBL" id="JACFXU010000013">
    <property type="protein sequence ID" value="MBA6412093.1"/>
    <property type="molecule type" value="Genomic_DNA"/>
</dbReference>
<feature type="region of interest" description="Disordered" evidence="1">
    <location>
        <begin position="481"/>
        <end position="506"/>
    </location>
</feature>
<dbReference type="RefSeq" id="WP_182168916.1">
    <property type="nucleotide sequence ID" value="NZ_JACFXU010000013.1"/>
</dbReference>
<evidence type="ECO:0000259" key="4">
    <source>
        <dbReference type="PROSITE" id="PS50234"/>
    </source>
</evidence>
<feature type="signal peptide" evidence="3">
    <location>
        <begin position="1"/>
        <end position="30"/>
    </location>
</feature>
<evidence type="ECO:0000256" key="2">
    <source>
        <dbReference type="SAM" id="Phobius"/>
    </source>
</evidence>
<feature type="compositionally biased region" description="Basic and acidic residues" evidence="1">
    <location>
        <begin position="496"/>
        <end position="506"/>
    </location>
</feature>
<dbReference type="InterPro" id="IPR051266">
    <property type="entry name" value="CLCR"/>
</dbReference>
<evidence type="ECO:0000313" key="6">
    <source>
        <dbReference type="Proteomes" id="UP000539350"/>
    </source>
</evidence>
<keyword evidence="3" id="KW-0732">Signal</keyword>
<dbReference type="PANTHER" id="PTHR10579:SF43">
    <property type="entry name" value="ZINC FINGER (C3HC4-TYPE RING FINGER) FAMILY PROTEIN"/>
    <property type="match status" value="1"/>
</dbReference>
<dbReference type="Gene3D" id="3.40.50.410">
    <property type="entry name" value="von Willebrand factor, type A domain"/>
    <property type="match status" value="1"/>
</dbReference>
<evidence type="ECO:0000313" key="5">
    <source>
        <dbReference type="EMBL" id="MBA6412093.1"/>
    </source>
</evidence>
<reference evidence="5 6" key="1">
    <citation type="submission" date="2020-07" db="EMBL/GenBank/DDBJ databases">
        <title>Halieaceae bacterium, F7430, whole genome shotgun sequencing project.</title>
        <authorList>
            <person name="Jiang S."/>
            <person name="Liu Z.W."/>
            <person name="Du Z.J."/>
        </authorList>
    </citation>
    <scope>NUCLEOTIDE SEQUENCE [LARGE SCALE GENOMIC DNA]</scope>
    <source>
        <strain evidence="5 6">F7430</strain>
    </source>
</reference>
<keyword evidence="6" id="KW-1185">Reference proteome</keyword>